<evidence type="ECO:0000313" key="3">
    <source>
        <dbReference type="Proteomes" id="UP000054144"/>
    </source>
</evidence>
<name>A0A0D7AFK1_9AGAR</name>
<dbReference type="SUPFAM" id="SSF51395">
    <property type="entry name" value="FMN-linked oxidoreductases"/>
    <property type="match status" value="1"/>
</dbReference>
<keyword evidence="3" id="KW-1185">Reference proteome</keyword>
<dbReference type="Gene3D" id="3.20.20.70">
    <property type="entry name" value="Aldolase class I"/>
    <property type="match status" value="1"/>
</dbReference>
<proteinExistence type="predicted"/>
<dbReference type="InterPro" id="IPR001155">
    <property type="entry name" value="OxRdtase_FMN_N"/>
</dbReference>
<dbReference type="Proteomes" id="UP000054144">
    <property type="component" value="Unassembled WGS sequence"/>
</dbReference>
<dbReference type="PANTHER" id="PTHR22893:SF91">
    <property type="entry name" value="NADPH DEHYDROGENASE 2-RELATED"/>
    <property type="match status" value="1"/>
</dbReference>
<dbReference type="CDD" id="cd02933">
    <property type="entry name" value="OYE_like_FMN"/>
    <property type="match status" value="1"/>
</dbReference>
<accession>A0A0D7AFK1</accession>
<dbReference type="Pfam" id="PF00724">
    <property type="entry name" value="Oxidored_FMN"/>
    <property type="match status" value="1"/>
</dbReference>
<dbReference type="InterPro" id="IPR045247">
    <property type="entry name" value="Oye-like"/>
</dbReference>
<sequence length="371" mass="41090">MSSTPALFQPTKVGRLTLGHRVVMAPLTRLRASASNVPLPNTIVHYAQRASTPGTLIITEGTLPHPKVSGKPHVPGIFTAEQKAAWKKVVDAVHAKGSYIFLQLVGLGRAASPSYLRSLPDGPFPFAAPSPIPLKSPKEPDVPRELTVEEIKEIIGMFASASHAAVHEVGFDGVELHSANGYLLDQFLQENSNHRTDKYGGSIENRARFNLELLDAVSRVIGQDRIAIRLSPWSEFQDMRMQDPIPQFSYLVREIKTRFPRLGYIHVIEPRVAGDGSFKVNYVAGMSNDFIRKIWDPKEHTLISSGGYDRESAIAQAEETGELIAMGRQFISNPDLPVRFEHNIPLSPYDRGTFYVMGDSSPRGYTDYPFA</sequence>
<protein>
    <submittedName>
        <fullName evidence="2">NADH:flavin oxidoreductase/NADH oxidase</fullName>
    </submittedName>
</protein>
<dbReference type="FunFam" id="3.20.20.70:FF:000138">
    <property type="entry name" value="NADPH dehydrogenase 1"/>
    <property type="match status" value="1"/>
</dbReference>
<dbReference type="EMBL" id="KN881823">
    <property type="protein sequence ID" value="KIY48671.1"/>
    <property type="molecule type" value="Genomic_DNA"/>
</dbReference>
<evidence type="ECO:0000259" key="1">
    <source>
        <dbReference type="Pfam" id="PF00724"/>
    </source>
</evidence>
<dbReference type="OrthoDB" id="276546at2759"/>
<gene>
    <name evidence="2" type="ORF">FISHEDRAFT_42857</name>
</gene>
<feature type="domain" description="NADH:flavin oxidoreductase/NADH oxidase N-terminal" evidence="1">
    <location>
        <begin position="7"/>
        <end position="346"/>
    </location>
</feature>
<organism evidence="2 3">
    <name type="scientific">Fistulina hepatica ATCC 64428</name>
    <dbReference type="NCBI Taxonomy" id="1128425"/>
    <lineage>
        <taxon>Eukaryota</taxon>
        <taxon>Fungi</taxon>
        <taxon>Dikarya</taxon>
        <taxon>Basidiomycota</taxon>
        <taxon>Agaricomycotina</taxon>
        <taxon>Agaricomycetes</taxon>
        <taxon>Agaricomycetidae</taxon>
        <taxon>Agaricales</taxon>
        <taxon>Fistulinaceae</taxon>
        <taxon>Fistulina</taxon>
    </lineage>
</organism>
<dbReference type="PANTHER" id="PTHR22893">
    <property type="entry name" value="NADH OXIDOREDUCTASE-RELATED"/>
    <property type="match status" value="1"/>
</dbReference>
<dbReference type="GO" id="GO:0010181">
    <property type="term" value="F:FMN binding"/>
    <property type="evidence" value="ECO:0007669"/>
    <property type="project" value="InterPro"/>
</dbReference>
<reference evidence="2 3" key="1">
    <citation type="journal article" date="2015" name="Fungal Genet. Biol.">
        <title>Evolution of novel wood decay mechanisms in Agaricales revealed by the genome sequences of Fistulina hepatica and Cylindrobasidium torrendii.</title>
        <authorList>
            <person name="Floudas D."/>
            <person name="Held B.W."/>
            <person name="Riley R."/>
            <person name="Nagy L.G."/>
            <person name="Koehler G."/>
            <person name="Ransdell A.S."/>
            <person name="Younus H."/>
            <person name="Chow J."/>
            <person name="Chiniquy J."/>
            <person name="Lipzen A."/>
            <person name="Tritt A."/>
            <person name="Sun H."/>
            <person name="Haridas S."/>
            <person name="LaButti K."/>
            <person name="Ohm R.A."/>
            <person name="Kues U."/>
            <person name="Blanchette R.A."/>
            <person name="Grigoriev I.V."/>
            <person name="Minto R.E."/>
            <person name="Hibbett D.S."/>
        </authorList>
    </citation>
    <scope>NUCLEOTIDE SEQUENCE [LARGE SCALE GENOMIC DNA]</scope>
    <source>
        <strain evidence="2 3">ATCC 64428</strain>
    </source>
</reference>
<dbReference type="InterPro" id="IPR013785">
    <property type="entry name" value="Aldolase_TIM"/>
</dbReference>
<evidence type="ECO:0000313" key="2">
    <source>
        <dbReference type="EMBL" id="KIY48671.1"/>
    </source>
</evidence>
<dbReference type="AlphaFoldDB" id="A0A0D7AFK1"/>
<dbReference type="GO" id="GO:0016491">
    <property type="term" value="F:oxidoreductase activity"/>
    <property type="evidence" value="ECO:0007669"/>
    <property type="project" value="InterPro"/>
</dbReference>